<comment type="caution">
    <text evidence="8">The sequence shown here is derived from an EMBL/GenBank/DDBJ whole genome shotgun (WGS) entry which is preliminary data.</text>
</comment>
<dbReference type="SUPFAM" id="SSF48208">
    <property type="entry name" value="Six-hairpin glycosidases"/>
    <property type="match status" value="1"/>
</dbReference>
<dbReference type="PIRSF" id="PIRSF010631">
    <property type="entry name" value="A-rhamnsds"/>
    <property type="match status" value="1"/>
</dbReference>
<dbReference type="InterPro" id="IPR012341">
    <property type="entry name" value="6hp_glycosidase-like_sf"/>
</dbReference>
<dbReference type="Gene3D" id="2.60.120.260">
    <property type="entry name" value="Galactose-binding domain-like"/>
    <property type="match status" value="2"/>
</dbReference>
<feature type="domain" description="Alpha-L-rhamnosidase C-terminal" evidence="7">
    <location>
        <begin position="781"/>
        <end position="854"/>
    </location>
</feature>
<protein>
    <recommendedName>
        <fullName evidence="2">alpha-L-rhamnosidase</fullName>
        <ecNumber evidence="2">3.2.1.40</ecNumber>
    </recommendedName>
</protein>
<dbReference type="Pfam" id="PF08531">
    <property type="entry name" value="Bac_rhamnosid_N"/>
    <property type="match status" value="1"/>
</dbReference>
<evidence type="ECO:0000256" key="2">
    <source>
        <dbReference type="ARBA" id="ARBA00012652"/>
    </source>
</evidence>
<dbReference type="InterPro" id="IPR035396">
    <property type="entry name" value="Bac_rhamnosid6H"/>
</dbReference>
<feature type="domain" description="Alpha-L-rhamnosidase six-hairpin glycosidase" evidence="6">
    <location>
        <begin position="423"/>
        <end position="779"/>
    </location>
</feature>
<evidence type="ECO:0000256" key="3">
    <source>
        <dbReference type="ARBA" id="ARBA00022801"/>
    </source>
</evidence>
<comment type="catalytic activity">
    <reaction evidence="1">
        <text>Hydrolysis of terminal non-reducing alpha-L-rhamnose residues in alpha-L-rhamnosides.</text>
        <dbReference type="EC" id="3.2.1.40"/>
    </reaction>
</comment>
<evidence type="ECO:0000259" key="7">
    <source>
        <dbReference type="Pfam" id="PF17390"/>
    </source>
</evidence>
<dbReference type="InterPro" id="IPR008928">
    <property type="entry name" value="6-hairpin_glycosidase_sf"/>
</dbReference>
<dbReference type="InterPro" id="IPR013737">
    <property type="entry name" value="Bac_rhamnosid_N"/>
</dbReference>
<dbReference type="Pfam" id="PF05592">
    <property type="entry name" value="Bac_rhamnosid"/>
    <property type="match status" value="1"/>
</dbReference>
<feature type="domain" description="Bacterial alpha-L-rhamnosidase N-terminal" evidence="5">
    <location>
        <begin position="142"/>
        <end position="312"/>
    </location>
</feature>
<dbReference type="InterPro" id="IPR013783">
    <property type="entry name" value="Ig-like_fold"/>
</dbReference>
<dbReference type="AlphaFoldDB" id="A0A920D1S4"/>
<organism evidence="8 9">
    <name type="scientific">Paenibacillus montaniterrae</name>
    <dbReference type="NCBI Taxonomy" id="429341"/>
    <lineage>
        <taxon>Bacteria</taxon>
        <taxon>Bacillati</taxon>
        <taxon>Bacillota</taxon>
        <taxon>Bacilli</taxon>
        <taxon>Bacillales</taxon>
        <taxon>Paenibacillaceae</taxon>
        <taxon>Paenibacillus</taxon>
    </lineage>
</organism>
<dbReference type="Pfam" id="PF25788">
    <property type="entry name" value="Ig_Rha78A_N"/>
    <property type="match status" value="1"/>
</dbReference>
<sequence>MRVVHLRTNHLTNPLGFQLDRLCLSWVTESEESTSSKFQQSARVEIAADSHFNQLVFDSGQQQHMDSLAYTPDIELQPRTRYYWRVTVWGDAGEVATSEAAWFETAKMDEPWQGAWIAPGFDPDIHPLIRKQFQLPADLAAKLAKARIYITGVGLYELELNGSKVGDEYLAPGYHAYDYWLQYQTYDVTELVASGDNAIGVALGNGWYKGRFGFEGGFPAWYGDQFALLAELVVTLQDGSEIVIATDPTWKCAPSPVQFSGIYDGEHYDATKQLENWSSSSFDDSNWTAVQPTAIASERLQARLSLPIKIMEERKPVEIIYTPAGETVLDFGQNMTGWVRFKATASKGTKLHLQYGEILQNDNFYQDNLRTAKAEHIYIADGLPAEVQPKFTFFGFRYVKLQGFADVKLEDFTGCVVHSELAQTGSIETSDPLVNRLFLNALWGQRGNFLDVPTDCPQRDERMGWTGDAQVFAPTACFNMYSPAFYNKYMVDLREEQLRRNGSVPFTVPAIKPTQGAGFTDTMDGSAAWGDAATVIPWTLYVNYGDKELLRSQFDTMKDWVDYIQRVDEENGGKRLWQAGFHFGDWLALDGKDPRSPFGGTDAHYIASAYYCYSAQLVAKAAAVLEKHELAAQYGQLAEEIKAAMMQEYFTPNGRSAIHTQTAMVVALFMDLVPQQQRQRVISDLQAKLREDRMHLTTGFVGTPYLCLVLSENGANDDAYTLLLNDDYPSWLYAVKLGATTIWERWNSVLADGSISDTGMNSLNHYAYGSIVQWMYQHMCGINPVAEAPGYRKFTLQPKPNSRLTYAKASFNSPSGLIESGWRIHEDGRLTFTFTVPFNTTAEAKLPDAELAAVTVNGAALSAAGAKSSVTGKQQGSDVSIVLTAGSYEIEYAPARSYIEAQVNN</sequence>
<dbReference type="InterPro" id="IPR008902">
    <property type="entry name" value="Rhamnosid_concanavalin"/>
</dbReference>
<dbReference type="RefSeq" id="WP_213519878.1">
    <property type="nucleotide sequence ID" value="NZ_BOSE01000013.1"/>
</dbReference>
<proteinExistence type="predicted"/>
<feature type="domain" description="Alpha-L-rhamnosidase concanavalin-like" evidence="4">
    <location>
        <begin position="322"/>
        <end position="418"/>
    </location>
</feature>
<dbReference type="EC" id="3.2.1.40" evidence="2"/>
<evidence type="ECO:0000259" key="4">
    <source>
        <dbReference type="Pfam" id="PF05592"/>
    </source>
</evidence>
<dbReference type="Pfam" id="PF17389">
    <property type="entry name" value="Bac_rhamnosid6H"/>
    <property type="match status" value="1"/>
</dbReference>
<keyword evidence="3" id="KW-0378">Hydrolase</keyword>
<evidence type="ECO:0000313" key="8">
    <source>
        <dbReference type="EMBL" id="GIP19224.1"/>
    </source>
</evidence>
<dbReference type="Gene3D" id="2.60.420.10">
    <property type="entry name" value="Maltose phosphorylase, domain 3"/>
    <property type="match status" value="1"/>
</dbReference>
<accession>A0A920D1S4</accession>
<dbReference type="GO" id="GO:0030596">
    <property type="term" value="F:alpha-L-rhamnosidase activity"/>
    <property type="evidence" value="ECO:0007669"/>
    <property type="project" value="UniProtKB-EC"/>
</dbReference>
<name>A0A920D1S4_9BACL</name>
<evidence type="ECO:0000313" key="9">
    <source>
        <dbReference type="Proteomes" id="UP000683139"/>
    </source>
</evidence>
<dbReference type="PANTHER" id="PTHR33307">
    <property type="entry name" value="ALPHA-RHAMNOSIDASE (EUROFUNG)"/>
    <property type="match status" value="1"/>
</dbReference>
<dbReference type="Proteomes" id="UP000683139">
    <property type="component" value="Unassembled WGS sequence"/>
</dbReference>
<keyword evidence="9" id="KW-1185">Reference proteome</keyword>
<dbReference type="InterPro" id="IPR035398">
    <property type="entry name" value="Bac_rhamnosid_C"/>
</dbReference>
<dbReference type="EMBL" id="BOSE01000013">
    <property type="protein sequence ID" value="GIP19224.1"/>
    <property type="molecule type" value="Genomic_DNA"/>
</dbReference>
<dbReference type="PANTHER" id="PTHR33307:SF6">
    <property type="entry name" value="ALPHA-RHAMNOSIDASE (EUROFUNG)-RELATED"/>
    <property type="match status" value="1"/>
</dbReference>
<dbReference type="Gene3D" id="2.60.40.10">
    <property type="entry name" value="Immunoglobulins"/>
    <property type="match status" value="1"/>
</dbReference>
<evidence type="ECO:0000259" key="6">
    <source>
        <dbReference type="Pfam" id="PF17389"/>
    </source>
</evidence>
<dbReference type="GO" id="GO:0005975">
    <property type="term" value="P:carbohydrate metabolic process"/>
    <property type="evidence" value="ECO:0007669"/>
    <property type="project" value="InterPro"/>
</dbReference>
<evidence type="ECO:0000256" key="1">
    <source>
        <dbReference type="ARBA" id="ARBA00001445"/>
    </source>
</evidence>
<reference evidence="8" key="1">
    <citation type="submission" date="2021-03" db="EMBL/GenBank/DDBJ databases">
        <title>Antimicrobial resistance genes in bacteria isolated from Japanese honey, and their potential for conferring macrolide and lincosamide resistance in the American foulbrood pathogen Paenibacillus larvae.</title>
        <authorList>
            <person name="Okamoto M."/>
            <person name="Kumagai M."/>
            <person name="Kanamori H."/>
            <person name="Takamatsu D."/>
        </authorList>
    </citation>
    <scope>NUCLEOTIDE SEQUENCE</scope>
    <source>
        <strain evidence="8">J40TS1</strain>
    </source>
</reference>
<dbReference type="Pfam" id="PF17390">
    <property type="entry name" value="Bac_rhamnosid_C"/>
    <property type="match status" value="1"/>
</dbReference>
<evidence type="ECO:0000259" key="5">
    <source>
        <dbReference type="Pfam" id="PF08531"/>
    </source>
</evidence>
<gene>
    <name evidence="8" type="ORF">J40TS1_48660</name>
</gene>
<dbReference type="Gene3D" id="1.50.10.10">
    <property type="match status" value="1"/>
</dbReference>
<dbReference type="InterPro" id="IPR016007">
    <property type="entry name" value="Alpha_rhamnosid"/>
</dbReference>